<comment type="caution">
    <text evidence="6">The sequence shown here is derived from an EMBL/GenBank/DDBJ whole genome shotgun (WGS) entry which is preliminary data.</text>
</comment>
<evidence type="ECO:0000256" key="4">
    <source>
        <dbReference type="SAM" id="Phobius"/>
    </source>
</evidence>
<proteinExistence type="inferred from homology"/>
<dbReference type="Proteomes" id="UP000436088">
    <property type="component" value="Unassembled WGS sequence"/>
</dbReference>
<dbReference type="Gene3D" id="1.20.58.2220">
    <property type="entry name" value="Formin, FH2 domain"/>
    <property type="match status" value="1"/>
</dbReference>
<name>A0A6A3API1_HIBSY</name>
<keyword evidence="4" id="KW-1133">Transmembrane helix</keyword>
<dbReference type="PANTHER" id="PTHR23213:SF269">
    <property type="entry name" value="FORMIN-LIKE PROTEIN 5"/>
    <property type="match status" value="1"/>
</dbReference>
<accession>A0A6A3API1</accession>
<feature type="compositionally biased region" description="Pro residues" evidence="3">
    <location>
        <begin position="97"/>
        <end position="136"/>
    </location>
</feature>
<evidence type="ECO:0000313" key="7">
    <source>
        <dbReference type="Proteomes" id="UP000436088"/>
    </source>
</evidence>
<feature type="compositionally biased region" description="Pro residues" evidence="3">
    <location>
        <begin position="417"/>
        <end position="440"/>
    </location>
</feature>
<evidence type="ECO:0000313" key="6">
    <source>
        <dbReference type="EMBL" id="KAE8706540.1"/>
    </source>
</evidence>
<keyword evidence="4" id="KW-0472">Membrane</keyword>
<sequence>MSCRQDLNTLKEASEDPKLHLPQETQSSPDAAELSEIKPGKIASTNGIESDALQISLDIPLPPGRASPGGLPLLEKMFLNLLPRLMLSSTTTSSAGPRPPAPPGAAPGSPPPPPPKGGAPPPPPPKASGGPRPPPALVLSQMDQYEISGPNFADGTDRRGRIKLRLFTGELTQLGPAERFLKVLVDIPHAYGRMETLLFMCSLHDDLTAIRESFQTLESACKELKSSRLFLKLLEAVLKTGNRMNDGTFRGGAMAFKLDTLLKLADVKGVDGKTTLLHFVVQEIIRTEGLREARIVRDSRSFSSIQSEDLIDDISPDEEEHYHNLGLQKVLNLSSELEYVKKAAALDAENLTTSVSKIGQAMNAEADVMSLLEEEKIMDLVKSTSDYFHEVKNNPIKPPPKKQGSNVSSTSESRAAPPYPDPRAAPPLLPDPHAAPPSPDPCAATRSHPIPMLRHRSHLILMPHHRLLLILMLHHRLLLILMLHHCLPILMLHLLLLLLILMLHHRLLLFLVLHLFIWKRKKHWQLIKTDR</sequence>
<evidence type="ECO:0000256" key="3">
    <source>
        <dbReference type="SAM" id="MobiDB-lite"/>
    </source>
</evidence>
<feature type="compositionally biased region" description="Basic and acidic residues" evidence="3">
    <location>
        <begin position="12"/>
        <end position="21"/>
    </location>
</feature>
<keyword evidence="7" id="KW-1185">Reference proteome</keyword>
<feature type="region of interest" description="Disordered" evidence="3">
    <location>
        <begin position="1"/>
        <end position="45"/>
    </location>
</feature>
<evidence type="ECO:0000256" key="1">
    <source>
        <dbReference type="ARBA" id="ARBA00025793"/>
    </source>
</evidence>
<evidence type="ECO:0000259" key="5">
    <source>
        <dbReference type="PROSITE" id="PS51444"/>
    </source>
</evidence>
<dbReference type="PROSITE" id="PS51444">
    <property type="entry name" value="FH2"/>
    <property type="match status" value="1"/>
</dbReference>
<keyword evidence="4" id="KW-0812">Transmembrane</keyword>
<dbReference type="AlphaFoldDB" id="A0A6A3API1"/>
<gene>
    <name evidence="6" type="ORF">F3Y22_tig00110392pilonHSYRG00160</name>
</gene>
<reference evidence="6" key="1">
    <citation type="submission" date="2019-09" db="EMBL/GenBank/DDBJ databases">
        <title>Draft genome information of white flower Hibiscus syriacus.</title>
        <authorList>
            <person name="Kim Y.-M."/>
        </authorList>
    </citation>
    <scope>NUCLEOTIDE SEQUENCE [LARGE SCALE GENOMIC DNA]</scope>
    <source>
        <strain evidence="6">YM2019G1</strain>
    </source>
</reference>
<dbReference type="SMART" id="SM00498">
    <property type="entry name" value="FH2"/>
    <property type="match status" value="1"/>
</dbReference>
<organism evidence="6 7">
    <name type="scientific">Hibiscus syriacus</name>
    <name type="common">Rose of Sharon</name>
    <dbReference type="NCBI Taxonomy" id="106335"/>
    <lineage>
        <taxon>Eukaryota</taxon>
        <taxon>Viridiplantae</taxon>
        <taxon>Streptophyta</taxon>
        <taxon>Embryophyta</taxon>
        <taxon>Tracheophyta</taxon>
        <taxon>Spermatophyta</taxon>
        <taxon>Magnoliopsida</taxon>
        <taxon>eudicotyledons</taxon>
        <taxon>Gunneridae</taxon>
        <taxon>Pentapetalae</taxon>
        <taxon>rosids</taxon>
        <taxon>malvids</taxon>
        <taxon>Malvales</taxon>
        <taxon>Malvaceae</taxon>
        <taxon>Malvoideae</taxon>
        <taxon>Hibiscus</taxon>
    </lineage>
</organism>
<dbReference type="InterPro" id="IPR015425">
    <property type="entry name" value="FH2_Formin"/>
</dbReference>
<dbReference type="Pfam" id="PF02181">
    <property type="entry name" value="FH2"/>
    <property type="match status" value="1"/>
</dbReference>
<dbReference type="GO" id="GO:0051015">
    <property type="term" value="F:actin filament binding"/>
    <property type="evidence" value="ECO:0007669"/>
    <property type="project" value="InterPro"/>
</dbReference>
<feature type="transmembrane region" description="Helical" evidence="4">
    <location>
        <begin position="490"/>
        <end position="518"/>
    </location>
</feature>
<evidence type="ECO:0000256" key="2">
    <source>
        <dbReference type="RuleBase" id="RU361260"/>
    </source>
</evidence>
<protein>
    <recommendedName>
        <fullName evidence="2">Formin-like protein</fullName>
    </recommendedName>
</protein>
<dbReference type="EMBL" id="VEPZ02000969">
    <property type="protein sequence ID" value="KAE8706540.1"/>
    <property type="molecule type" value="Genomic_DNA"/>
</dbReference>
<dbReference type="PANTHER" id="PTHR23213">
    <property type="entry name" value="FORMIN-RELATED"/>
    <property type="match status" value="1"/>
</dbReference>
<feature type="region of interest" description="Disordered" evidence="3">
    <location>
        <begin position="390"/>
        <end position="447"/>
    </location>
</feature>
<feature type="region of interest" description="Disordered" evidence="3">
    <location>
        <begin position="89"/>
        <end position="137"/>
    </location>
</feature>
<dbReference type="GO" id="GO:0045010">
    <property type="term" value="P:actin nucleation"/>
    <property type="evidence" value="ECO:0007669"/>
    <property type="project" value="InterPro"/>
</dbReference>
<dbReference type="SUPFAM" id="SSF101447">
    <property type="entry name" value="Formin homology 2 domain (FH2 domain)"/>
    <property type="match status" value="1"/>
</dbReference>
<feature type="domain" description="FH2" evidence="5">
    <location>
        <begin position="1"/>
        <end position="414"/>
    </location>
</feature>
<comment type="similarity">
    <text evidence="1">Belongs to the formin-like family. Class-I subfamily.</text>
</comment>
<dbReference type="InterPro" id="IPR027643">
    <property type="entry name" value="Formin-like_plant"/>
</dbReference>
<dbReference type="InterPro" id="IPR042201">
    <property type="entry name" value="FH2_Formin_sf"/>
</dbReference>
<feature type="compositionally biased region" description="Polar residues" evidence="3">
    <location>
        <begin position="403"/>
        <end position="413"/>
    </location>
</feature>